<dbReference type="AlphaFoldDB" id="A0AAD7FT15"/>
<dbReference type="SMART" id="SM00225">
    <property type="entry name" value="BTB"/>
    <property type="match status" value="1"/>
</dbReference>
<accession>A0AAD7FT15</accession>
<organism evidence="2 3">
    <name type="scientific">Mycena rosella</name>
    <name type="common">Pink bonnet</name>
    <name type="synonym">Agaricus rosellus</name>
    <dbReference type="NCBI Taxonomy" id="1033263"/>
    <lineage>
        <taxon>Eukaryota</taxon>
        <taxon>Fungi</taxon>
        <taxon>Dikarya</taxon>
        <taxon>Basidiomycota</taxon>
        <taxon>Agaricomycotina</taxon>
        <taxon>Agaricomycetes</taxon>
        <taxon>Agaricomycetidae</taxon>
        <taxon>Agaricales</taxon>
        <taxon>Marasmiineae</taxon>
        <taxon>Mycenaceae</taxon>
        <taxon>Mycena</taxon>
    </lineage>
</organism>
<reference evidence="2" key="1">
    <citation type="submission" date="2023-03" db="EMBL/GenBank/DDBJ databases">
        <title>Massive genome expansion in bonnet fungi (Mycena s.s.) driven by repeated elements and novel gene families across ecological guilds.</title>
        <authorList>
            <consortium name="Lawrence Berkeley National Laboratory"/>
            <person name="Harder C.B."/>
            <person name="Miyauchi S."/>
            <person name="Viragh M."/>
            <person name="Kuo A."/>
            <person name="Thoen E."/>
            <person name="Andreopoulos B."/>
            <person name="Lu D."/>
            <person name="Skrede I."/>
            <person name="Drula E."/>
            <person name="Henrissat B."/>
            <person name="Morin E."/>
            <person name="Kohler A."/>
            <person name="Barry K."/>
            <person name="LaButti K."/>
            <person name="Morin E."/>
            <person name="Salamov A."/>
            <person name="Lipzen A."/>
            <person name="Mereny Z."/>
            <person name="Hegedus B."/>
            <person name="Baldrian P."/>
            <person name="Stursova M."/>
            <person name="Weitz H."/>
            <person name="Taylor A."/>
            <person name="Grigoriev I.V."/>
            <person name="Nagy L.G."/>
            <person name="Martin F."/>
            <person name="Kauserud H."/>
        </authorList>
    </citation>
    <scope>NUCLEOTIDE SEQUENCE</scope>
    <source>
        <strain evidence="2">CBHHK067</strain>
    </source>
</reference>
<gene>
    <name evidence="2" type="ORF">B0H17DRAFT_1023463</name>
</gene>
<dbReference type="InterPro" id="IPR011333">
    <property type="entry name" value="SKP1/BTB/POZ_sf"/>
</dbReference>
<feature type="domain" description="BTB" evidence="1">
    <location>
        <begin position="44"/>
        <end position="115"/>
    </location>
</feature>
<evidence type="ECO:0000259" key="1">
    <source>
        <dbReference type="PROSITE" id="PS50097"/>
    </source>
</evidence>
<evidence type="ECO:0000313" key="2">
    <source>
        <dbReference type="EMBL" id="KAJ7637507.1"/>
    </source>
</evidence>
<dbReference type="Proteomes" id="UP001221757">
    <property type="component" value="Unassembled WGS sequence"/>
</dbReference>
<dbReference type="Pfam" id="PF00651">
    <property type="entry name" value="BTB"/>
    <property type="match status" value="1"/>
</dbReference>
<comment type="caution">
    <text evidence="2">The sequence shown here is derived from an EMBL/GenBank/DDBJ whole genome shotgun (WGS) entry which is preliminary data.</text>
</comment>
<dbReference type="CDD" id="cd18186">
    <property type="entry name" value="BTB_POZ_ZBTB_KLHL-like"/>
    <property type="match status" value="1"/>
</dbReference>
<evidence type="ECO:0000313" key="3">
    <source>
        <dbReference type="Proteomes" id="UP001221757"/>
    </source>
</evidence>
<keyword evidence="3" id="KW-1185">Reference proteome</keyword>
<proteinExistence type="predicted"/>
<dbReference type="InterPro" id="IPR000210">
    <property type="entry name" value="BTB/POZ_dom"/>
</dbReference>
<dbReference type="PROSITE" id="PS50097">
    <property type="entry name" value="BTB"/>
    <property type="match status" value="1"/>
</dbReference>
<name>A0AAD7FT15_MYCRO</name>
<sequence>MSEPPPAKRRRTEDLEPSIEVLSEPSIETLDALPARSKIWMPHGDIILQAESTQFRVHQDILAKHSSVFQDMFSLPQPPNEETLEGCPIVHLSDSAIDIELILTAFYDPSQDFKIVACMVRLGRKYEMAKFQSDSVSRIHHEFPTRLTTWDRRTATGLFEKINPASGVLVDLLNLAYENGIYTSIPTLAFRCLHVYSLLFEGVERADGSRATLPDSTKLILALALERIQIFQKTNVEWLKEDDTVPNPGCKSRTKCIKEQTTMARIECLDRKVDLTYTIHAWSKAGEGKWSNRLCFSCEEAAKTEYDAGRRQAWDRLPGFFGLPAWKDLKDMD</sequence>
<dbReference type="Gene3D" id="3.30.710.10">
    <property type="entry name" value="Potassium Channel Kv1.1, Chain A"/>
    <property type="match status" value="1"/>
</dbReference>
<dbReference type="EMBL" id="JARKIE010000454">
    <property type="protein sequence ID" value="KAJ7637507.1"/>
    <property type="molecule type" value="Genomic_DNA"/>
</dbReference>
<protein>
    <recommendedName>
        <fullName evidence="1">BTB domain-containing protein</fullName>
    </recommendedName>
</protein>
<dbReference type="SUPFAM" id="SSF54695">
    <property type="entry name" value="POZ domain"/>
    <property type="match status" value="1"/>
</dbReference>